<dbReference type="EMBL" id="MT631035">
    <property type="protein sequence ID" value="QNO44884.1"/>
    <property type="molecule type" value="Genomic_DNA"/>
</dbReference>
<reference evidence="1" key="1">
    <citation type="submission" date="2020-06" db="EMBL/GenBank/DDBJ databases">
        <title>Unique genomic features of the anaerobic methanotrophic archaea.</title>
        <authorList>
            <person name="Chadwick G.L."/>
            <person name="Skennerton C.T."/>
            <person name="Laso-Perez R."/>
            <person name="Leu A.O."/>
            <person name="Speth D.R."/>
            <person name="Yu H."/>
            <person name="Morgan-Lang C."/>
            <person name="Hatzenpichler R."/>
            <person name="Goudeau D."/>
            <person name="Malmstrom R."/>
            <person name="Brazelton W.J."/>
            <person name="Woyke T."/>
            <person name="Hallam S.J."/>
            <person name="Tyson G.W."/>
            <person name="Wegener G."/>
            <person name="Boetius A."/>
            <person name="Orphan V."/>
        </authorList>
    </citation>
    <scope>NUCLEOTIDE SEQUENCE</scope>
</reference>
<evidence type="ECO:0000313" key="1">
    <source>
        <dbReference type="EMBL" id="QNO44884.1"/>
    </source>
</evidence>
<gene>
    <name evidence="1" type="ORF">LIGEDEPM_00001</name>
</gene>
<organism evidence="1">
    <name type="scientific">Candidatus Methanogaster sp. ANME-2c ERB4</name>
    <dbReference type="NCBI Taxonomy" id="2759911"/>
    <lineage>
        <taxon>Archaea</taxon>
        <taxon>Methanobacteriati</taxon>
        <taxon>Methanobacteriota</taxon>
        <taxon>Stenosarchaea group</taxon>
        <taxon>Methanomicrobia</taxon>
        <taxon>Methanosarcinales</taxon>
        <taxon>ANME-2 cluster</taxon>
        <taxon>Candidatus Methanogasteraceae</taxon>
        <taxon>Candidatus Methanogaster</taxon>
    </lineage>
</organism>
<name>A0A7G9YA50_9EURY</name>
<proteinExistence type="predicted"/>
<dbReference type="AlphaFoldDB" id="A0A7G9YA50"/>
<accession>A0A7G9YA50</accession>
<protein>
    <submittedName>
        <fullName evidence="1">Uncharacterized protein</fullName>
    </submittedName>
</protein>
<sequence length="173" mass="19588">MFSFGYVPESQDSADNSAFIIFDRCEAIIDRYLRSVLCYQRRLTGQLDNSTFPEYSCYRILDLFAGRPVYDLKDLCQGLSGSILLFPSGQSLSNMIHGLHITHPIGGDHSITDTHKGCCKPFFTLLQPFLDPALVKSRFDGCEELPLLKRLDKVSVWLCALGFIDQPDIRIRC</sequence>